<evidence type="ECO:0000313" key="1">
    <source>
        <dbReference type="EMBL" id="ESA01807.1"/>
    </source>
</evidence>
<dbReference type="AlphaFoldDB" id="U9T352"/>
<dbReference type="EMBL" id="KI296189">
    <property type="protein sequence ID" value="ESA01807.1"/>
    <property type="molecule type" value="Genomic_DNA"/>
</dbReference>
<gene>
    <name evidence="1" type="ORF">GLOINDRAFT_7136</name>
</gene>
<reference evidence="1" key="1">
    <citation type="submission" date="2013-07" db="EMBL/GenBank/DDBJ databases">
        <title>The genome of an arbuscular mycorrhizal fungus provides insights into the evolution of the oldest plant symbiosis.</title>
        <authorList>
            <consortium name="DOE Joint Genome Institute"/>
            <person name="Tisserant E."/>
            <person name="Malbreil M."/>
            <person name="Kuo A."/>
            <person name="Kohler A."/>
            <person name="Symeonidi A."/>
            <person name="Balestrini R."/>
            <person name="Charron P."/>
            <person name="Duensing N."/>
            <person name="Frei-dit-Frey N."/>
            <person name="Gianinazzi-Pearson V."/>
            <person name="Gilbert B."/>
            <person name="Handa Y."/>
            <person name="Hijri M."/>
            <person name="Kaul R."/>
            <person name="Kawaguchi M."/>
            <person name="Krajinski F."/>
            <person name="Lammers P."/>
            <person name="Lapierre D."/>
            <person name="Masclaux F.G."/>
            <person name="Murat C."/>
            <person name="Morin E."/>
            <person name="Ndikumana S."/>
            <person name="Pagni M."/>
            <person name="Petitpierre D."/>
            <person name="Requena N."/>
            <person name="Rosikiewicz P."/>
            <person name="Riley R."/>
            <person name="Saito K."/>
            <person name="San Clemente H."/>
            <person name="Shapiro H."/>
            <person name="van Tuinen D."/>
            <person name="Becard G."/>
            <person name="Bonfante P."/>
            <person name="Paszkowski U."/>
            <person name="Shachar-Hill Y."/>
            <person name="Young J.P."/>
            <person name="Sanders I.R."/>
            <person name="Henrissat B."/>
            <person name="Rensing S.A."/>
            <person name="Grigoriev I.V."/>
            <person name="Corradi N."/>
            <person name="Roux C."/>
            <person name="Martin F."/>
        </authorList>
    </citation>
    <scope>NUCLEOTIDE SEQUENCE</scope>
    <source>
        <strain evidence="1">DAOM 197198</strain>
    </source>
</reference>
<name>U9T352_RHIID</name>
<sequence>MYKKIQKKEKEHHVREIFLYDILKRWTEIQIQETMVRWQVDKNEKNETDGNCGRMYQKRNGR</sequence>
<protein>
    <submittedName>
        <fullName evidence="1">Uncharacterized protein</fullName>
    </submittedName>
</protein>
<accession>U9T352</accession>
<organism evidence="1">
    <name type="scientific">Rhizophagus irregularis (strain DAOM 181602 / DAOM 197198 / MUCL 43194)</name>
    <name type="common">Arbuscular mycorrhizal fungus</name>
    <name type="synonym">Glomus intraradices</name>
    <dbReference type="NCBI Taxonomy" id="747089"/>
    <lineage>
        <taxon>Eukaryota</taxon>
        <taxon>Fungi</taxon>
        <taxon>Fungi incertae sedis</taxon>
        <taxon>Mucoromycota</taxon>
        <taxon>Glomeromycotina</taxon>
        <taxon>Glomeromycetes</taxon>
        <taxon>Glomerales</taxon>
        <taxon>Glomeraceae</taxon>
        <taxon>Rhizophagus</taxon>
    </lineage>
</organism>
<dbReference type="HOGENOM" id="CLU_2905322_0_0_1"/>
<proteinExistence type="predicted"/>